<proteinExistence type="predicted"/>
<keyword evidence="3" id="KW-1185">Reference proteome</keyword>
<name>A0AAD9V693_ACRCE</name>
<feature type="region of interest" description="Disordered" evidence="1">
    <location>
        <begin position="166"/>
        <end position="185"/>
    </location>
</feature>
<comment type="caution">
    <text evidence="2">The sequence shown here is derived from an EMBL/GenBank/DDBJ whole genome shotgun (WGS) entry which is preliminary data.</text>
</comment>
<protein>
    <recommendedName>
        <fullName evidence="4">Transposase domain-containing protein</fullName>
    </recommendedName>
</protein>
<dbReference type="EMBL" id="JARQWQ010000028">
    <property type="protein sequence ID" value="KAK2562622.1"/>
    <property type="molecule type" value="Genomic_DNA"/>
</dbReference>
<sequence length="604" mass="68881">MADNTKKEQTYNDQDQEEFCSVVIPIFTGVTNAYQESQVDSSSYPIEGETRLESVDQTKNSEPAEDQCHTLPHKQTRLTVLKEDETMVEVMVADRLSPTPSTSTCHNDQDEDAMWDDKLEALVDETEEGLRDEEGMFDPNDDEMTEISERMTYSAELLGNETLMEATLPKDKTEENDASEDNDNKPLYPTATVAVAIGNLLSLISLALPSSHCLPNTVNKFKNYFKKLRNPLRLHYYCSFCLQYIERKTLTVCPNGRCLHDLTAKNSVAYFVEISILEQLRTFITRPTYNIGLKERRRSKTNIEDIYDGNLYKELSGKGILNAANNISFLMNTDVVPVFKCSKVSIWPLYYIINELEYGKRMARENMLFAGLWFGKFCCKAVLLACTCDLPARCLVCNSMQYNGEYGCWKCLLPGKTVKTGQWGHARAFPFNEEDPQGPLRTDELTLQHAKEALKQQMAGKSRYVVNGVKGFSWFSILQHHDIVRGTAIDYMHGVLLGANALRSFLLYYGLPVLYGLLPAKYFEHYFYFVRALYLLLQDTISEAQLATAEQLLQQFCRTFSNLYQELYKTLNVHQLLHLVDNVKDLGPLYSHSCLSLRTKMGLS</sequence>
<dbReference type="Proteomes" id="UP001249851">
    <property type="component" value="Unassembled WGS sequence"/>
</dbReference>
<dbReference type="AlphaFoldDB" id="A0AAD9V693"/>
<dbReference type="PANTHER" id="PTHR46579">
    <property type="entry name" value="F5/8 TYPE C DOMAIN-CONTAINING PROTEIN-RELATED"/>
    <property type="match status" value="1"/>
</dbReference>
<evidence type="ECO:0008006" key="4">
    <source>
        <dbReference type="Google" id="ProtNLM"/>
    </source>
</evidence>
<evidence type="ECO:0000313" key="3">
    <source>
        <dbReference type="Proteomes" id="UP001249851"/>
    </source>
</evidence>
<gene>
    <name evidence="2" type="ORF">P5673_014310</name>
</gene>
<dbReference type="PANTHER" id="PTHR46579:SF1">
    <property type="entry name" value="F5_8 TYPE C DOMAIN-CONTAINING PROTEIN"/>
    <property type="match status" value="1"/>
</dbReference>
<reference evidence="2" key="2">
    <citation type="journal article" date="2023" name="Science">
        <title>Genomic signatures of disease resistance in endangered staghorn corals.</title>
        <authorList>
            <person name="Vollmer S.V."/>
            <person name="Selwyn J.D."/>
            <person name="Despard B.A."/>
            <person name="Roesel C.L."/>
        </authorList>
    </citation>
    <scope>NUCLEOTIDE SEQUENCE</scope>
    <source>
        <strain evidence="2">K2</strain>
    </source>
</reference>
<evidence type="ECO:0000313" key="2">
    <source>
        <dbReference type="EMBL" id="KAK2562622.1"/>
    </source>
</evidence>
<reference evidence="2" key="1">
    <citation type="journal article" date="2023" name="G3 (Bethesda)">
        <title>Whole genome assembly and annotation of the endangered Caribbean coral Acropora cervicornis.</title>
        <authorList>
            <person name="Selwyn J.D."/>
            <person name="Vollmer S.V."/>
        </authorList>
    </citation>
    <scope>NUCLEOTIDE SEQUENCE</scope>
    <source>
        <strain evidence="2">K2</strain>
    </source>
</reference>
<evidence type="ECO:0000256" key="1">
    <source>
        <dbReference type="SAM" id="MobiDB-lite"/>
    </source>
</evidence>
<accession>A0AAD9V693</accession>
<organism evidence="2 3">
    <name type="scientific">Acropora cervicornis</name>
    <name type="common">Staghorn coral</name>
    <dbReference type="NCBI Taxonomy" id="6130"/>
    <lineage>
        <taxon>Eukaryota</taxon>
        <taxon>Metazoa</taxon>
        <taxon>Cnidaria</taxon>
        <taxon>Anthozoa</taxon>
        <taxon>Hexacorallia</taxon>
        <taxon>Scleractinia</taxon>
        <taxon>Astrocoeniina</taxon>
        <taxon>Acroporidae</taxon>
        <taxon>Acropora</taxon>
    </lineage>
</organism>